<feature type="region of interest" description="Disordered" evidence="1">
    <location>
        <begin position="1"/>
        <end position="135"/>
    </location>
</feature>
<dbReference type="EMBL" id="HBUE01003976">
    <property type="protein sequence ID" value="CAG6444976.1"/>
    <property type="molecule type" value="Transcribed_RNA"/>
</dbReference>
<feature type="compositionally biased region" description="Basic and acidic residues" evidence="1">
    <location>
        <begin position="39"/>
        <end position="54"/>
    </location>
</feature>
<name>A0A8D7ZUX1_CULPI</name>
<reference evidence="2" key="1">
    <citation type="submission" date="2021-05" db="EMBL/GenBank/DDBJ databases">
        <authorList>
            <person name="Alioto T."/>
            <person name="Alioto T."/>
            <person name="Gomez Garrido J."/>
        </authorList>
    </citation>
    <scope>NUCLEOTIDE SEQUENCE</scope>
</reference>
<feature type="compositionally biased region" description="Basic residues" evidence="1">
    <location>
        <begin position="1"/>
        <end position="10"/>
    </location>
</feature>
<organism evidence="2">
    <name type="scientific">Culex pipiens</name>
    <name type="common">House mosquito</name>
    <dbReference type="NCBI Taxonomy" id="7175"/>
    <lineage>
        <taxon>Eukaryota</taxon>
        <taxon>Metazoa</taxon>
        <taxon>Ecdysozoa</taxon>
        <taxon>Arthropoda</taxon>
        <taxon>Hexapoda</taxon>
        <taxon>Insecta</taxon>
        <taxon>Pterygota</taxon>
        <taxon>Neoptera</taxon>
        <taxon>Endopterygota</taxon>
        <taxon>Diptera</taxon>
        <taxon>Nematocera</taxon>
        <taxon>Culicoidea</taxon>
        <taxon>Culicidae</taxon>
        <taxon>Culicinae</taxon>
        <taxon>Culicini</taxon>
        <taxon>Culex</taxon>
        <taxon>Culex</taxon>
    </lineage>
</organism>
<evidence type="ECO:0000313" key="2">
    <source>
        <dbReference type="EMBL" id="CAG6444976.1"/>
    </source>
</evidence>
<feature type="compositionally biased region" description="Basic and acidic residues" evidence="1">
    <location>
        <begin position="11"/>
        <end position="28"/>
    </location>
</feature>
<feature type="compositionally biased region" description="Basic residues" evidence="1">
    <location>
        <begin position="104"/>
        <end position="115"/>
    </location>
</feature>
<feature type="compositionally biased region" description="Polar residues" evidence="1">
    <location>
        <begin position="80"/>
        <end position="89"/>
    </location>
</feature>
<proteinExistence type="predicted"/>
<evidence type="ECO:0000256" key="1">
    <source>
        <dbReference type="SAM" id="MobiDB-lite"/>
    </source>
</evidence>
<accession>A0A8D7ZUX1</accession>
<sequence length="135" mass="14930">MFLRKPSHRAGSREGSRLGRTQQAERKRGGLCTNGPEGRNNRCEQCRREAKPTDNARLLAAGQRVHLGRRRRPTAAGRNQIASIPTEGTSQREAHCPQSVPAARHTRVRRGRGRCSSRAQRDQIAPPSFGQSGSQ</sequence>
<dbReference type="AlphaFoldDB" id="A0A8D7ZUX1"/>
<protein>
    <submittedName>
        <fullName evidence="2">(northern house mosquito) hypothetical protein</fullName>
    </submittedName>
</protein>